<comment type="caution">
    <text evidence="9">The sequence shown here is derived from an EMBL/GenBank/DDBJ whole genome shotgun (WGS) entry which is preliminary data.</text>
</comment>
<sequence>MSRVSDFAVLGAGDTVAGYTIDALLGSGSSAEVYRAHRDGAADPVALKVLHTGPNDRQRVRERFDREFTIASRLRHPHIVKMYARGEMDPPQVDDRHSAASVLWMAMEYIGGVSAADLIAHRPAEPDITMIAQIGAQIADALDFAHAREVLHRDVKPANIMVTMPSDDVHAVLTDFGIAQLLDDARPLARNGRVQGSIAYASPELLTAQRLSPATDQYALAASLFELLTGDPPFRRATAFAITHAHLHDPVPPLTRARPWLPSALNSVFAKALAKDPRTRYETCSAFTDIVTRALRDIPVPAAPRTRRWPWVRSALHDM</sequence>
<keyword evidence="3" id="KW-0808">Transferase</keyword>
<dbReference type="PROSITE" id="PS00108">
    <property type="entry name" value="PROTEIN_KINASE_ST"/>
    <property type="match status" value="1"/>
</dbReference>
<dbReference type="RefSeq" id="WP_190268839.1">
    <property type="nucleotide sequence ID" value="NZ_BAABAD010000005.1"/>
</dbReference>
<keyword evidence="10" id="KW-1185">Reference proteome</keyword>
<dbReference type="EMBL" id="JACWMS010000006">
    <property type="protein sequence ID" value="MBD1322538.1"/>
    <property type="molecule type" value="Genomic_DNA"/>
</dbReference>
<dbReference type="PROSITE" id="PS00107">
    <property type="entry name" value="PROTEIN_KINASE_ATP"/>
    <property type="match status" value="1"/>
</dbReference>
<dbReference type="GO" id="GO:0004674">
    <property type="term" value="F:protein serine/threonine kinase activity"/>
    <property type="evidence" value="ECO:0007669"/>
    <property type="project" value="UniProtKB-KW"/>
</dbReference>
<dbReference type="InterPro" id="IPR000719">
    <property type="entry name" value="Prot_kinase_dom"/>
</dbReference>
<keyword evidence="4 7" id="KW-0547">Nucleotide-binding</keyword>
<evidence type="ECO:0000256" key="4">
    <source>
        <dbReference type="ARBA" id="ARBA00022741"/>
    </source>
</evidence>
<evidence type="ECO:0000256" key="5">
    <source>
        <dbReference type="ARBA" id="ARBA00022777"/>
    </source>
</evidence>
<feature type="domain" description="Protein kinase" evidence="8">
    <location>
        <begin position="19"/>
        <end position="292"/>
    </location>
</feature>
<proteinExistence type="predicted"/>
<reference evidence="9 10" key="1">
    <citation type="submission" date="2020-09" db="EMBL/GenBank/DDBJ databases">
        <title>Novel species in genus Gordonia.</title>
        <authorList>
            <person name="Zhang G."/>
        </authorList>
    </citation>
    <scope>NUCLEOTIDE SEQUENCE [LARGE SCALE GENOMIC DNA]</scope>
    <source>
        <strain evidence="9 10">ON-33</strain>
    </source>
</reference>
<evidence type="ECO:0000256" key="7">
    <source>
        <dbReference type="PROSITE-ProRule" id="PRU10141"/>
    </source>
</evidence>
<keyword evidence="6 7" id="KW-0067">ATP-binding</keyword>
<dbReference type="PANTHER" id="PTHR43289">
    <property type="entry name" value="MITOGEN-ACTIVATED PROTEIN KINASE KINASE KINASE 20-RELATED"/>
    <property type="match status" value="1"/>
</dbReference>
<dbReference type="SUPFAM" id="SSF56112">
    <property type="entry name" value="Protein kinase-like (PK-like)"/>
    <property type="match status" value="1"/>
</dbReference>
<feature type="binding site" evidence="7">
    <location>
        <position position="48"/>
    </location>
    <ligand>
        <name>ATP</name>
        <dbReference type="ChEBI" id="CHEBI:30616"/>
    </ligand>
</feature>
<gene>
    <name evidence="9" type="ORF">IDF66_23410</name>
</gene>
<keyword evidence="5 9" id="KW-0418">Kinase</keyword>
<dbReference type="CDD" id="cd14014">
    <property type="entry name" value="STKc_PknB_like"/>
    <property type="match status" value="1"/>
</dbReference>
<organism evidence="9 10">
    <name type="scientific">Gordonia hankookensis</name>
    <dbReference type="NCBI Taxonomy" id="589403"/>
    <lineage>
        <taxon>Bacteria</taxon>
        <taxon>Bacillati</taxon>
        <taxon>Actinomycetota</taxon>
        <taxon>Actinomycetes</taxon>
        <taxon>Mycobacteriales</taxon>
        <taxon>Gordoniaceae</taxon>
        <taxon>Gordonia</taxon>
    </lineage>
</organism>
<dbReference type="Proteomes" id="UP000602395">
    <property type="component" value="Unassembled WGS sequence"/>
</dbReference>
<keyword evidence="2 9" id="KW-0723">Serine/threonine-protein kinase</keyword>
<evidence type="ECO:0000256" key="6">
    <source>
        <dbReference type="ARBA" id="ARBA00022840"/>
    </source>
</evidence>
<evidence type="ECO:0000259" key="8">
    <source>
        <dbReference type="PROSITE" id="PS50011"/>
    </source>
</evidence>
<dbReference type="Gene3D" id="3.30.200.20">
    <property type="entry name" value="Phosphorylase Kinase, domain 1"/>
    <property type="match status" value="1"/>
</dbReference>
<evidence type="ECO:0000256" key="2">
    <source>
        <dbReference type="ARBA" id="ARBA00022527"/>
    </source>
</evidence>
<evidence type="ECO:0000313" key="10">
    <source>
        <dbReference type="Proteomes" id="UP000602395"/>
    </source>
</evidence>
<dbReference type="Pfam" id="PF00069">
    <property type="entry name" value="Pkinase"/>
    <property type="match status" value="1"/>
</dbReference>
<dbReference type="InterPro" id="IPR011009">
    <property type="entry name" value="Kinase-like_dom_sf"/>
</dbReference>
<dbReference type="InterPro" id="IPR017441">
    <property type="entry name" value="Protein_kinase_ATP_BS"/>
</dbReference>
<accession>A0ABR7WIG8</accession>
<evidence type="ECO:0000256" key="3">
    <source>
        <dbReference type="ARBA" id="ARBA00022679"/>
    </source>
</evidence>
<name>A0ABR7WIG8_9ACTN</name>
<dbReference type="PROSITE" id="PS50011">
    <property type="entry name" value="PROTEIN_KINASE_DOM"/>
    <property type="match status" value="1"/>
</dbReference>
<dbReference type="SMART" id="SM00220">
    <property type="entry name" value="S_TKc"/>
    <property type="match status" value="1"/>
</dbReference>
<dbReference type="PANTHER" id="PTHR43289:SF6">
    <property type="entry name" value="SERINE_THREONINE-PROTEIN KINASE NEKL-3"/>
    <property type="match status" value="1"/>
</dbReference>
<protein>
    <recommendedName>
        <fullName evidence="1">non-specific serine/threonine protein kinase</fullName>
        <ecNumber evidence="1">2.7.11.1</ecNumber>
    </recommendedName>
</protein>
<evidence type="ECO:0000313" key="9">
    <source>
        <dbReference type="EMBL" id="MBD1322538.1"/>
    </source>
</evidence>
<evidence type="ECO:0000256" key="1">
    <source>
        <dbReference type="ARBA" id="ARBA00012513"/>
    </source>
</evidence>
<dbReference type="InterPro" id="IPR008271">
    <property type="entry name" value="Ser/Thr_kinase_AS"/>
</dbReference>
<dbReference type="Gene3D" id="1.10.510.10">
    <property type="entry name" value="Transferase(Phosphotransferase) domain 1"/>
    <property type="match status" value="1"/>
</dbReference>
<dbReference type="EC" id="2.7.11.1" evidence="1"/>